<evidence type="ECO:0000313" key="1">
    <source>
        <dbReference type="EMBL" id="ERT09769.1"/>
    </source>
</evidence>
<dbReference type="EMBL" id="AUZM01000001">
    <property type="protein sequence ID" value="ERT09769.1"/>
    <property type="molecule type" value="Genomic_DNA"/>
</dbReference>
<keyword evidence="2" id="KW-1185">Reference proteome</keyword>
<comment type="caution">
    <text evidence="1">The sequence shown here is derived from an EMBL/GenBank/DDBJ whole genome shotgun (WGS) entry which is preliminary data.</text>
</comment>
<sequence length="39" mass="4957">MILYLLRRGFTLYRSKKEVKLFYHCFNYLIKEKIKIIHH</sequence>
<evidence type="ECO:0000313" key="2">
    <source>
        <dbReference type="Proteomes" id="UP000017127"/>
    </source>
</evidence>
<protein>
    <submittedName>
        <fullName evidence="1">Uncharacterized protein</fullName>
    </submittedName>
</protein>
<organism evidence="1 2">
    <name type="scientific">Lyngbya aestuarii BL J</name>
    <dbReference type="NCBI Taxonomy" id="1348334"/>
    <lineage>
        <taxon>Bacteria</taxon>
        <taxon>Bacillati</taxon>
        <taxon>Cyanobacteriota</taxon>
        <taxon>Cyanophyceae</taxon>
        <taxon>Oscillatoriophycideae</taxon>
        <taxon>Oscillatoriales</taxon>
        <taxon>Microcoleaceae</taxon>
        <taxon>Lyngbya</taxon>
    </lineage>
</organism>
<accession>U7QP58</accession>
<dbReference type="AlphaFoldDB" id="U7QP58"/>
<gene>
    <name evidence="1" type="ORF">M595_0050</name>
</gene>
<reference evidence="1 2" key="1">
    <citation type="journal article" date="2013" name="Front. Microbiol.">
        <title>Comparative genomic analyses of the cyanobacterium, Lyngbya aestuarii BL J, a powerful hydrogen producer.</title>
        <authorList>
            <person name="Kothari A."/>
            <person name="Vaughn M."/>
            <person name="Garcia-Pichel F."/>
        </authorList>
    </citation>
    <scope>NUCLEOTIDE SEQUENCE [LARGE SCALE GENOMIC DNA]</scope>
    <source>
        <strain evidence="1 2">BL J</strain>
    </source>
</reference>
<proteinExistence type="predicted"/>
<name>U7QP58_9CYAN</name>
<dbReference type="Proteomes" id="UP000017127">
    <property type="component" value="Unassembled WGS sequence"/>
</dbReference>